<dbReference type="Gene3D" id="3.40.1260.10">
    <property type="entry name" value="DsrEFH-like"/>
    <property type="match status" value="1"/>
</dbReference>
<sequence>MKKMLLLLFIPIMLFSFAPKVAAKEKASMLFHLKTGLKHNDAQICVAYNMIWAALEEGASVKVLVDADAINTFKIGWLGKDAIQKYKLPENLRQGLATQFEVPFEETPVTYGDFLNMLHDKGAEFYINSAMLVVAGVEDQLGTVENVSAKFFKPVTLREMIRFRMNSDFYMVY</sequence>
<gene>
    <name evidence="1" type="ORF">MNBD_NITROSPIRAE01-437</name>
</gene>
<accession>A0A3B1DHS5</accession>
<name>A0A3B1DHS5_9ZZZZ</name>
<organism evidence="1">
    <name type="scientific">hydrothermal vent metagenome</name>
    <dbReference type="NCBI Taxonomy" id="652676"/>
    <lineage>
        <taxon>unclassified sequences</taxon>
        <taxon>metagenomes</taxon>
        <taxon>ecological metagenomes</taxon>
    </lineage>
</organism>
<protein>
    <submittedName>
        <fullName evidence="1">Uncharacterized protein</fullName>
    </submittedName>
</protein>
<dbReference type="InterPro" id="IPR027396">
    <property type="entry name" value="DsrEFH-like"/>
</dbReference>
<dbReference type="AlphaFoldDB" id="A0A3B1DHS5"/>
<evidence type="ECO:0000313" key="1">
    <source>
        <dbReference type="EMBL" id="VAX31255.1"/>
    </source>
</evidence>
<dbReference type="EMBL" id="UOGF01000073">
    <property type="protein sequence ID" value="VAX31255.1"/>
    <property type="molecule type" value="Genomic_DNA"/>
</dbReference>
<reference evidence="1" key="1">
    <citation type="submission" date="2018-06" db="EMBL/GenBank/DDBJ databases">
        <authorList>
            <person name="Zhirakovskaya E."/>
        </authorList>
    </citation>
    <scope>NUCLEOTIDE SEQUENCE</scope>
</reference>
<proteinExistence type="predicted"/>